<gene>
    <name evidence="3" type="ORF">TSUD_361370</name>
</gene>
<dbReference type="AlphaFoldDB" id="A0A2Z6M1Y0"/>
<feature type="domain" description="Reverse transcriptase zinc-binding" evidence="2">
    <location>
        <begin position="166"/>
        <end position="244"/>
    </location>
</feature>
<dbReference type="SUPFAM" id="SSF53098">
    <property type="entry name" value="Ribonuclease H-like"/>
    <property type="match status" value="1"/>
</dbReference>
<dbReference type="PANTHER" id="PTHR47723">
    <property type="entry name" value="OS05G0353850 PROTEIN"/>
    <property type="match status" value="1"/>
</dbReference>
<name>A0A2Z6M1Y0_TRISU</name>
<evidence type="ECO:0000259" key="2">
    <source>
        <dbReference type="Pfam" id="PF13966"/>
    </source>
</evidence>
<feature type="domain" description="RNase H type-1" evidence="1">
    <location>
        <begin position="278"/>
        <end position="376"/>
    </location>
</feature>
<evidence type="ECO:0000259" key="1">
    <source>
        <dbReference type="Pfam" id="PF13456"/>
    </source>
</evidence>
<dbReference type="CDD" id="cd06222">
    <property type="entry name" value="RNase_H_like"/>
    <property type="match status" value="1"/>
</dbReference>
<dbReference type="EMBL" id="DF973337">
    <property type="protein sequence ID" value="GAU26504.1"/>
    <property type="molecule type" value="Genomic_DNA"/>
</dbReference>
<dbReference type="GO" id="GO:0004523">
    <property type="term" value="F:RNA-DNA hybrid ribonuclease activity"/>
    <property type="evidence" value="ECO:0007669"/>
    <property type="project" value="InterPro"/>
</dbReference>
<dbReference type="Pfam" id="PF13966">
    <property type="entry name" value="zf-RVT"/>
    <property type="match status" value="1"/>
</dbReference>
<proteinExistence type="predicted"/>
<dbReference type="Gene3D" id="3.30.420.10">
    <property type="entry name" value="Ribonuclease H-like superfamily/Ribonuclease H"/>
    <property type="match status" value="1"/>
</dbReference>
<dbReference type="InterPro" id="IPR012337">
    <property type="entry name" value="RNaseH-like_sf"/>
</dbReference>
<organism evidence="3 4">
    <name type="scientific">Trifolium subterraneum</name>
    <name type="common">Subterranean clover</name>
    <dbReference type="NCBI Taxonomy" id="3900"/>
    <lineage>
        <taxon>Eukaryota</taxon>
        <taxon>Viridiplantae</taxon>
        <taxon>Streptophyta</taxon>
        <taxon>Embryophyta</taxon>
        <taxon>Tracheophyta</taxon>
        <taxon>Spermatophyta</taxon>
        <taxon>Magnoliopsida</taxon>
        <taxon>eudicotyledons</taxon>
        <taxon>Gunneridae</taxon>
        <taxon>Pentapetalae</taxon>
        <taxon>rosids</taxon>
        <taxon>fabids</taxon>
        <taxon>Fabales</taxon>
        <taxon>Fabaceae</taxon>
        <taxon>Papilionoideae</taxon>
        <taxon>50 kb inversion clade</taxon>
        <taxon>NPAAA clade</taxon>
        <taxon>Hologalegina</taxon>
        <taxon>IRL clade</taxon>
        <taxon>Trifolieae</taxon>
        <taxon>Trifolium</taxon>
    </lineage>
</organism>
<dbReference type="Pfam" id="PF13456">
    <property type="entry name" value="RVT_3"/>
    <property type="match status" value="1"/>
</dbReference>
<dbReference type="InterPro" id="IPR044730">
    <property type="entry name" value="RNase_H-like_dom_plant"/>
</dbReference>
<dbReference type="Proteomes" id="UP000242715">
    <property type="component" value="Unassembled WGS sequence"/>
</dbReference>
<reference evidence="4" key="1">
    <citation type="journal article" date="2017" name="Front. Plant Sci.">
        <title>Climate Clever Clovers: New Paradigm to Reduce the Environmental Footprint of Ruminants by Breeding Low Methanogenic Forages Utilizing Haplotype Variation.</title>
        <authorList>
            <person name="Kaur P."/>
            <person name="Appels R."/>
            <person name="Bayer P.E."/>
            <person name="Keeble-Gagnere G."/>
            <person name="Wang J."/>
            <person name="Hirakawa H."/>
            <person name="Shirasawa K."/>
            <person name="Vercoe P."/>
            <person name="Stefanova K."/>
            <person name="Durmic Z."/>
            <person name="Nichols P."/>
            <person name="Revell C."/>
            <person name="Isobe S.N."/>
            <person name="Edwards D."/>
            <person name="Erskine W."/>
        </authorList>
    </citation>
    <scope>NUCLEOTIDE SEQUENCE [LARGE SCALE GENOMIC DNA]</scope>
    <source>
        <strain evidence="4">cv. Daliak</strain>
    </source>
</reference>
<dbReference type="InterPro" id="IPR036397">
    <property type="entry name" value="RNaseH_sf"/>
</dbReference>
<accession>A0A2Z6M1Y0</accession>
<evidence type="ECO:0000313" key="3">
    <source>
        <dbReference type="EMBL" id="GAU26504.1"/>
    </source>
</evidence>
<evidence type="ECO:0000313" key="4">
    <source>
        <dbReference type="Proteomes" id="UP000242715"/>
    </source>
</evidence>
<dbReference type="GO" id="GO:0003676">
    <property type="term" value="F:nucleic acid binding"/>
    <property type="evidence" value="ECO:0007669"/>
    <property type="project" value="InterPro"/>
</dbReference>
<keyword evidence="4" id="KW-1185">Reference proteome</keyword>
<evidence type="ECO:0008006" key="5">
    <source>
        <dbReference type="Google" id="ProtNLM"/>
    </source>
</evidence>
<dbReference type="OrthoDB" id="1422167at2759"/>
<dbReference type="InterPro" id="IPR002156">
    <property type="entry name" value="RNaseH_domain"/>
</dbReference>
<sequence>MRGGGSMTQFCGKMYDGASDDGWEAHWWGTRMKDEQEEKTPSENKHIQGNLFVPNEICNDIQGVNLLRACRWCISDDNNIKVMDELWFRVEDGRWKERRIVLYNKYGRNNDLKVSMNKQPNDSPLWKALVGIGDQLRCHTLVIIPTPKDKDGPDLLGWSGTSTRQFTVQSAYDLQRGNNLAIEGNWKSLWRWNRPHKIQTFMWITTHERLLTNFRRSRWGNGTSPTCPACGQEDETILHVLRDCMDLIFVNISGAHTKDWHTIFMVTCWMWRSLPRQYGNCLSSFARKIDSCDALHAEMWGMYIRMDLARRQGITHLQVESDSNVLVDMVTKQCNVNGNIPTLVKRIHDLKNMNWHVQFNHTWREGNRSADWLANFSLTLNSYDMQVLETPPRELKRLLFYDTSGACMPQSVYVVS</sequence>
<dbReference type="InterPro" id="IPR026960">
    <property type="entry name" value="RVT-Znf"/>
</dbReference>
<dbReference type="PANTHER" id="PTHR47723:SF19">
    <property type="entry name" value="POLYNUCLEOTIDYL TRANSFERASE, RIBONUCLEASE H-LIKE SUPERFAMILY PROTEIN"/>
    <property type="match status" value="1"/>
</dbReference>
<protein>
    <recommendedName>
        <fullName evidence="5">RNase H type-1 domain-containing protein</fullName>
    </recommendedName>
</protein>
<dbReference type="InterPro" id="IPR053151">
    <property type="entry name" value="RNase_H-like"/>
</dbReference>